<evidence type="ECO:0000313" key="8">
    <source>
        <dbReference type="Proteomes" id="UP001589716"/>
    </source>
</evidence>
<evidence type="ECO:0000256" key="5">
    <source>
        <dbReference type="SAM" id="Phobius"/>
    </source>
</evidence>
<feature type="transmembrane region" description="Helical" evidence="5">
    <location>
        <begin position="105"/>
        <end position="125"/>
    </location>
</feature>
<dbReference type="Proteomes" id="UP001589716">
    <property type="component" value="Unassembled WGS sequence"/>
</dbReference>
<evidence type="ECO:0000256" key="1">
    <source>
        <dbReference type="ARBA" id="ARBA00004651"/>
    </source>
</evidence>
<feature type="transmembrane region" description="Helical" evidence="5">
    <location>
        <begin position="76"/>
        <end position="99"/>
    </location>
</feature>
<feature type="transmembrane region" description="Helical" evidence="5">
    <location>
        <begin position="303"/>
        <end position="325"/>
    </location>
</feature>
<evidence type="ECO:0000256" key="2">
    <source>
        <dbReference type="ARBA" id="ARBA00022692"/>
    </source>
</evidence>
<evidence type="ECO:0000313" key="7">
    <source>
        <dbReference type="EMBL" id="MFB9553429.1"/>
    </source>
</evidence>
<dbReference type="RefSeq" id="WP_345486462.1">
    <property type="nucleotide sequence ID" value="NZ_BAAAWU010000001.1"/>
</dbReference>
<dbReference type="InterPro" id="IPR020846">
    <property type="entry name" value="MFS_dom"/>
</dbReference>
<evidence type="ECO:0000256" key="3">
    <source>
        <dbReference type="ARBA" id="ARBA00022989"/>
    </source>
</evidence>
<proteinExistence type="predicted"/>
<keyword evidence="2 5" id="KW-0812">Transmembrane</keyword>
<feature type="transmembrane region" description="Helical" evidence="5">
    <location>
        <begin position="43"/>
        <end position="64"/>
    </location>
</feature>
<dbReference type="EMBL" id="JBHMCT010000005">
    <property type="protein sequence ID" value="MFB9553429.1"/>
    <property type="molecule type" value="Genomic_DNA"/>
</dbReference>
<evidence type="ECO:0000259" key="6">
    <source>
        <dbReference type="PROSITE" id="PS50850"/>
    </source>
</evidence>
<dbReference type="PANTHER" id="PTHR23508">
    <property type="entry name" value="CARBOXYLIC ACID TRANSPORTER PROTEIN HOMOLOG"/>
    <property type="match status" value="1"/>
</dbReference>
<feature type="transmembrane region" description="Helical" evidence="5">
    <location>
        <begin position="270"/>
        <end position="296"/>
    </location>
</feature>
<dbReference type="InterPro" id="IPR036259">
    <property type="entry name" value="MFS_trans_sf"/>
</dbReference>
<dbReference type="Gene3D" id="1.20.1250.20">
    <property type="entry name" value="MFS general substrate transporter like domains"/>
    <property type="match status" value="1"/>
</dbReference>
<name>A0ABV5QIW8_9ACTN</name>
<feature type="transmembrane region" description="Helical" evidence="5">
    <location>
        <begin position="137"/>
        <end position="158"/>
    </location>
</feature>
<feature type="transmembrane region" description="Helical" evidence="5">
    <location>
        <begin position="331"/>
        <end position="354"/>
    </location>
</feature>
<organism evidence="7 8">
    <name type="scientific">Streptomyces roseoviridis</name>
    <dbReference type="NCBI Taxonomy" id="67361"/>
    <lineage>
        <taxon>Bacteria</taxon>
        <taxon>Bacillati</taxon>
        <taxon>Actinomycetota</taxon>
        <taxon>Actinomycetes</taxon>
        <taxon>Kitasatosporales</taxon>
        <taxon>Streptomycetaceae</taxon>
        <taxon>Streptomyces</taxon>
    </lineage>
</organism>
<dbReference type="PROSITE" id="PS50850">
    <property type="entry name" value="MFS"/>
    <property type="match status" value="1"/>
</dbReference>
<feature type="transmembrane region" description="Helical" evidence="5">
    <location>
        <begin position="164"/>
        <end position="184"/>
    </location>
</feature>
<accession>A0ABV5QIW8</accession>
<keyword evidence="4 5" id="KW-0472">Membrane</keyword>
<feature type="transmembrane region" description="Helical" evidence="5">
    <location>
        <begin position="244"/>
        <end position="264"/>
    </location>
</feature>
<comment type="caution">
    <text evidence="7">The sequence shown here is derived from an EMBL/GenBank/DDBJ whole genome shotgun (WGS) entry which is preliminary data.</text>
</comment>
<comment type="subcellular location">
    <subcellularLocation>
        <location evidence="1">Cell membrane</location>
        <topology evidence="1">Multi-pass membrane protein</topology>
    </subcellularLocation>
</comment>
<evidence type="ECO:0000256" key="4">
    <source>
        <dbReference type="ARBA" id="ARBA00023136"/>
    </source>
</evidence>
<dbReference type="Pfam" id="PF07690">
    <property type="entry name" value="MFS_1"/>
    <property type="match status" value="1"/>
</dbReference>
<reference evidence="7 8" key="1">
    <citation type="submission" date="2024-09" db="EMBL/GenBank/DDBJ databases">
        <authorList>
            <person name="Sun Q."/>
            <person name="Mori K."/>
        </authorList>
    </citation>
    <scope>NUCLEOTIDE SEQUENCE [LARGE SCALE GENOMIC DNA]</scope>
    <source>
        <strain evidence="7 8">JCM 4414</strain>
    </source>
</reference>
<protein>
    <submittedName>
        <fullName evidence="7">MFS transporter</fullName>
    </submittedName>
</protein>
<dbReference type="PANTHER" id="PTHR23508:SF10">
    <property type="entry name" value="CARBOXYLIC ACID TRANSPORTER PROTEIN HOMOLOG"/>
    <property type="match status" value="1"/>
</dbReference>
<gene>
    <name evidence="7" type="ORF">ACFFTP_04355</name>
</gene>
<feature type="transmembrane region" description="Helical" evidence="5">
    <location>
        <begin position="366"/>
        <end position="384"/>
    </location>
</feature>
<feature type="domain" description="Major facilitator superfamily (MFS) profile" evidence="6">
    <location>
        <begin position="8"/>
        <end position="420"/>
    </location>
</feature>
<keyword evidence="3 5" id="KW-1133">Transmembrane helix</keyword>
<dbReference type="InterPro" id="IPR011701">
    <property type="entry name" value="MFS"/>
</dbReference>
<feature type="transmembrane region" description="Helical" evidence="5">
    <location>
        <begin position="396"/>
        <end position="414"/>
    </location>
</feature>
<sequence>MRSRSVLVLALCWAAVFFDGFDVMVYGAGLPYMLDDASFGLDAQTAGTIGSWTTLGMLLGALGCGSLTDGLGRRPVLVGCVLAFSAGSGVCAVAGSVGVFGAGRFLTGIGLGGLIPVCLAVVAEFTPAARVPLATGILMSAYHAGGMTATGVGLWLAPGHGWRWAFAAGVLPAVVAVPLLLRFLPESPAVLWARGRRGKAAETALAYGLPDPAAGPGGAASAGSGGRLRAVAALVGREHRAATLLLWLASSCGLMLVYGLSTWLPQLMRASGYGLGSSVGFLMAVNAGGIAGMLLAGWVASRFGAVPVAGTWFALTSVSLLLLSVRMPVPVTYVLVTVTGIWLYSASTMVYAVAGGFYPAALRAPGLGWVAGVGRLGAVLSPWLGGYLLSHGHGTWGFPVFAAAGVLGAVAVVLSRVVRRGPVRQEVPDGVPEAGRGARTA</sequence>
<keyword evidence="8" id="KW-1185">Reference proteome</keyword>
<dbReference type="SUPFAM" id="SSF103473">
    <property type="entry name" value="MFS general substrate transporter"/>
    <property type="match status" value="1"/>
</dbReference>